<keyword evidence="9" id="KW-0732">Signal</keyword>
<feature type="transmembrane region" description="Helical" evidence="8">
    <location>
        <begin position="390"/>
        <end position="409"/>
    </location>
</feature>
<keyword evidence="11" id="KW-1185">Reference proteome</keyword>
<dbReference type="GeneID" id="28839910"/>
<gene>
    <name evidence="10" type="ORF">VE01_06524</name>
</gene>
<protein>
    <recommendedName>
        <fullName evidence="12">Glycosyltransferase 2-like domain-containing protein</fullName>
    </recommendedName>
</protein>
<feature type="transmembrane region" description="Helical" evidence="8">
    <location>
        <begin position="354"/>
        <end position="370"/>
    </location>
</feature>
<dbReference type="OrthoDB" id="2849215at2759"/>
<reference evidence="11" key="2">
    <citation type="journal article" date="2018" name="Nat. Commun.">
        <title>Extreme sensitivity to ultraviolet light in the fungal pathogen causing white-nose syndrome of bats.</title>
        <authorList>
            <person name="Palmer J.M."/>
            <person name="Drees K.P."/>
            <person name="Foster J.T."/>
            <person name="Lindner D.L."/>
        </authorList>
    </citation>
    <scope>NUCLEOTIDE SEQUENCE [LARGE SCALE GENOMIC DNA]</scope>
    <source>
        <strain evidence="11">UAMH 10579</strain>
    </source>
</reference>
<reference evidence="10 11" key="1">
    <citation type="submission" date="2016-03" db="EMBL/GenBank/DDBJ databases">
        <title>Comparative genomics of Pseudogymnoascus destructans, the fungus causing white-nose syndrome of bats.</title>
        <authorList>
            <person name="Palmer J.M."/>
            <person name="Drees K.P."/>
            <person name="Foster J.T."/>
            <person name="Lindner D.L."/>
        </authorList>
    </citation>
    <scope>NUCLEOTIDE SEQUENCE [LARGE SCALE GENOMIC DNA]</scope>
    <source>
        <strain evidence="10 11">UAMH 10579</strain>
    </source>
</reference>
<evidence type="ECO:0000256" key="9">
    <source>
        <dbReference type="SAM" id="SignalP"/>
    </source>
</evidence>
<dbReference type="InterPro" id="IPR029044">
    <property type="entry name" value="Nucleotide-diphossugar_trans"/>
</dbReference>
<evidence type="ECO:0000256" key="3">
    <source>
        <dbReference type="ARBA" id="ARBA00022679"/>
    </source>
</evidence>
<dbReference type="Pfam" id="PF13641">
    <property type="entry name" value="Glyco_tranf_2_3"/>
    <property type="match status" value="1"/>
</dbReference>
<sequence length="417" mass="47670">MSSISFLLTFLPVWTWHQWFLALHTPYRYGRLIGNLIGKYLYRPYPVLRGPKYSGKDVTVLIPTITDDMEELRPHFLSILATPIHQLILVTTDNRKAKLLAFTEDLADPRIQVYSVPIANKRTQLAAVIPTVQTSICILVDDDVTWTRTILPWLLAPFEHPRNGSVGVGMAAIRIRSGSLFTRCINFLGAVYLERRNFEGAATLTLDGGISCMSGRTNALRTCILQDEAFLDAFCNEKFNGVPLATGDDKMITRWLVQKGWGMYVQYHPKAQLLTTLESGFKFLYQCQRWAGSSWRGNYKTLFVESNPWAVCKKQPWTFYAKYIAVFTSMGLITDPLTWYCYYQIRSLLDPTSIWAGNSGWVLMFLLYLFTKTIKLEGLFRAHPKDLGFLPASILFGLFHGFIKMKAFCKDKGWLSR</sequence>
<dbReference type="GO" id="GO:0016757">
    <property type="term" value="F:glycosyltransferase activity"/>
    <property type="evidence" value="ECO:0007669"/>
    <property type="project" value="UniProtKB-KW"/>
</dbReference>
<dbReference type="PANTHER" id="PTHR47844:SF1">
    <property type="entry name" value="EXOSTOSIN-LIKE 2"/>
    <property type="match status" value="1"/>
</dbReference>
<evidence type="ECO:0000313" key="10">
    <source>
        <dbReference type="EMBL" id="OBT95778.1"/>
    </source>
</evidence>
<dbReference type="EMBL" id="KV460233">
    <property type="protein sequence ID" value="OBT95778.1"/>
    <property type="molecule type" value="Genomic_DNA"/>
</dbReference>
<keyword evidence="4 8" id="KW-0812">Transmembrane</keyword>
<keyword evidence="5 8" id="KW-1133">Transmembrane helix</keyword>
<evidence type="ECO:0000313" key="11">
    <source>
        <dbReference type="Proteomes" id="UP000091956"/>
    </source>
</evidence>
<evidence type="ECO:0008006" key="12">
    <source>
        <dbReference type="Google" id="ProtNLM"/>
    </source>
</evidence>
<keyword evidence="7" id="KW-0325">Glycoprotein</keyword>
<keyword evidence="3" id="KW-0808">Transferase</keyword>
<evidence type="ECO:0000256" key="6">
    <source>
        <dbReference type="ARBA" id="ARBA00023136"/>
    </source>
</evidence>
<feature type="signal peptide" evidence="9">
    <location>
        <begin position="1"/>
        <end position="22"/>
    </location>
</feature>
<evidence type="ECO:0000256" key="1">
    <source>
        <dbReference type="ARBA" id="ARBA00004370"/>
    </source>
</evidence>
<accession>A0A1B8GIY5</accession>
<dbReference type="RefSeq" id="XP_018129511.1">
    <property type="nucleotide sequence ID" value="XM_018275969.1"/>
</dbReference>
<evidence type="ECO:0000256" key="4">
    <source>
        <dbReference type="ARBA" id="ARBA00022692"/>
    </source>
</evidence>
<dbReference type="STRING" id="342668.A0A1B8GIY5"/>
<evidence type="ECO:0000256" key="5">
    <source>
        <dbReference type="ARBA" id="ARBA00022989"/>
    </source>
</evidence>
<evidence type="ECO:0000256" key="8">
    <source>
        <dbReference type="SAM" id="Phobius"/>
    </source>
</evidence>
<keyword evidence="6 8" id="KW-0472">Membrane</keyword>
<dbReference type="InterPro" id="IPR052427">
    <property type="entry name" value="Glycosyltrans_GT2/GT47"/>
</dbReference>
<keyword evidence="2" id="KW-0328">Glycosyltransferase</keyword>
<dbReference type="AlphaFoldDB" id="A0A1B8GIY5"/>
<evidence type="ECO:0000256" key="2">
    <source>
        <dbReference type="ARBA" id="ARBA00022676"/>
    </source>
</evidence>
<dbReference type="PANTHER" id="PTHR47844">
    <property type="entry name" value="SYNTHASE CPS1, PUTATIVE (AFU_ORTHOLOGUE AFUA_7G02500)-RELATED"/>
    <property type="match status" value="1"/>
</dbReference>
<proteinExistence type="predicted"/>
<organism evidence="10 11">
    <name type="scientific">Pseudogymnoascus verrucosus</name>
    <dbReference type="NCBI Taxonomy" id="342668"/>
    <lineage>
        <taxon>Eukaryota</taxon>
        <taxon>Fungi</taxon>
        <taxon>Dikarya</taxon>
        <taxon>Ascomycota</taxon>
        <taxon>Pezizomycotina</taxon>
        <taxon>Leotiomycetes</taxon>
        <taxon>Thelebolales</taxon>
        <taxon>Thelebolaceae</taxon>
        <taxon>Pseudogymnoascus</taxon>
    </lineage>
</organism>
<feature type="chain" id="PRO_5008608631" description="Glycosyltransferase 2-like domain-containing protein" evidence="9">
    <location>
        <begin position="23"/>
        <end position="417"/>
    </location>
</feature>
<dbReference type="Proteomes" id="UP000091956">
    <property type="component" value="Unassembled WGS sequence"/>
</dbReference>
<dbReference type="GO" id="GO:0016020">
    <property type="term" value="C:membrane"/>
    <property type="evidence" value="ECO:0007669"/>
    <property type="project" value="UniProtKB-SubCell"/>
</dbReference>
<comment type="subcellular location">
    <subcellularLocation>
        <location evidence="1">Membrane</location>
    </subcellularLocation>
</comment>
<feature type="transmembrane region" description="Helical" evidence="8">
    <location>
        <begin position="320"/>
        <end position="342"/>
    </location>
</feature>
<name>A0A1B8GIY5_9PEZI</name>
<dbReference type="SUPFAM" id="SSF53448">
    <property type="entry name" value="Nucleotide-diphospho-sugar transferases"/>
    <property type="match status" value="1"/>
</dbReference>
<evidence type="ECO:0000256" key="7">
    <source>
        <dbReference type="ARBA" id="ARBA00023180"/>
    </source>
</evidence>